<name>A0A9Q3Q086_9BASI</name>
<feature type="compositionally biased region" description="Polar residues" evidence="1">
    <location>
        <begin position="30"/>
        <end position="42"/>
    </location>
</feature>
<feature type="compositionally biased region" description="Polar residues" evidence="1">
    <location>
        <begin position="1"/>
        <end position="11"/>
    </location>
</feature>
<dbReference type="EMBL" id="AVOT02107274">
    <property type="protein sequence ID" value="MBW0580326.1"/>
    <property type="molecule type" value="Genomic_DNA"/>
</dbReference>
<sequence length="96" mass="11300">MESTFIQATNKTIKEYHSKRRETRKGKASVGSTRKPQVNPPSQKGKKKLGKPYFTSYRIPKIQKAALENIFSISRMLIEFKDKEEERMRQPHFTKK</sequence>
<protein>
    <submittedName>
        <fullName evidence="2">Uncharacterized protein</fullName>
    </submittedName>
</protein>
<feature type="compositionally biased region" description="Basic residues" evidence="1">
    <location>
        <begin position="17"/>
        <end position="27"/>
    </location>
</feature>
<keyword evidence="3" id="KW-1185">Reference proteome</keyword>
<proteinExistence type="predicted"/>
<reference evidence="2" key="1">
    <citation type="submission" date="2021-03" db="EMBL/GenBank/DDBJ databases">
        <title>Draft genome sequence of rust myrtle Austropuccinia psidii MF-1, a brazilian biotype.</title>
        <authorList>
            <person name="Quecine M.C."/>
            <person name="Pachon D.M.R."/>
            <person name="Bonatelli M.L."/>
            <person name="Correr F.H."/>
            <person name="Franceschini L.M."/>
            <person name="Leite T.F."/>
            <person name="Margarido G.R.A."/>
            <person name="Almeida C.A."/>
            <person name="Ferrarezi J.A."/>
            <person name="Labate C.A."/>
        </authorList>
    </citation>
    <scope>NUCLEOTIDE SEQUENCE</scope>
    <source>
        <strain evidence="2">MF-1</strain>
    </source>
</reference>
<accession>A0A9Q3Q086</accession>
<evidence type="ECO:0000256" key="1">
    <source>
        <dbReference type="SAM" id="MobiDB-lite"/>
    </source>
</evidence>
<gene>
    <name evidence="2" type="ORF">O181_120041</name>
</gene>
<feature type="region of interest" description="Disordered" evidence="1">
    <location>
        <begin position="1"/>
        <end position="51"/>
    </location>
</feature>
<comment type="caution">
    <text evidence="2">The sequence shown here is derived from an EMBL/GenBank/DDBJ whole genome shotgun (WGS) entry which is preliminary data.</text>
</comment>
<dbReference type="Proteomes" id="UP000765509">
    <property type="component" value="Unassembled WGS sequence"/>
</dbReference>
<organism evidence="2 3">
    <name type="scientific">Austropuccinia psidii MF-1</name>
    <dbReference type="NCBI Taxonomy" id="1389203"/>
    <lineage>
        <taxon>Eukaryota</taxon>
        <taxon>Fungi</taxon>
        <taxon>Dikarya</taxon>
        <taxon>Basidiomycota</taxon>
        <taxon>Pucciniomycotina</taxon>
        <taxon>Pucciniomycetes</taxon>
        <taxon>Pucciniales</taxon>
        <taxon>Sphaerophragmiaceae</taxon>
        <taxon>Austropuccinia</taxon>
    </lineage>
</organism>
<evidence type="ECO:0000313" key="3">
    <source>
        <dbReference type="Proteomes" id="UP000765509"/>
    </source>
</evidence>
<evidence type="ECO:0000313" key="2">
    <source>
        <dbReference type="EMBL" id="MBW0580326.1"/>
    </source>
</evidence>
<dbReference type="AlphaFoldDB" id="A0A9Q3Q086"/>